<organism evidence="2 3">
    <name type="scientific">Scophthalmus maximus</name>
    <name type="common">Turbot</name>
    <name type="synonym">Psetta maxima</name>
    <dbReference type="NCBI Taxonomy" id="52904"/>
    <lineage>
        <taxon>Eukaryota</taxon>
        <taxon>Metazoa</taxon>
        <taxon>Chordata</taxon>
        <taxon>Craniata</taxon>
        <taxon>Vertebrata</taxon>
        <taxon>Euteleostomi</taxon>
        <taxon>Actinopterygii</taxon>
        <taxon>Neopterygii</taxon>
        <taxon>Teleostei</taxon>
        <taxon>Neoteleostei</taxon>
        <taxon>Acanthomorphata</taxon>
        <taxon>Carangaria</taxon>
        <taxon>Pleuronectiformes</taxon>
        <taxon>Pleuronectoidei</taxon>
        <taxon>Scophthalmidae</taxon>
        <taxon>Scophthalmus</taxon>
    </lineage>
</organism>
<feature type="region of interest" description="Disordered" evidence="1">
    <location>
        <begin position="1"/>
        <end position="23"/>
    </location>
</feature>
<dbReference type="EMBL" id="VEVO01000005">
    <property type="protein sequence ID" value="KAF0041846.1"/>
    <property type="molecule type" value="Genomic_DNA"/>
</dbReference>
<evidence type="ECO:0000313" key="2">
    <source>
        <dbReference type="EMBL" id="KAF0041846.1"/>
    </source>
</evidence>
<evidence type="ECO:0000256" key="1">
    <source>
        <dbReference type="SAM" id="MobiDB-lite"/>
    </source>
</evidence>
<dbReference type="AlphaFoldDB" id="A0A6A4T2Y9"/>
<name>A0A6A4T2Y9_SCOMX</name>
<gene>
    <name evidence="2" type="ORF">F2P81_005378</name>
</gene>
<reference evidence="2 3" key="1">
    <citation type="submission" date="2019-06" db="EMBL/GenBank/DDBJ databases">
        <title>Draft genomes of female and male turbot (Scophthalmus maximus).</title>
        <authorList>
            <person name="Xu H."/>
            <person name="Xu X.-W."/>
            <person name="Shao C."/>
            <person name="Chen S."/>
        </authorList>
    </citation>
    <scope>NUCLEOTIDE SEQUENCE [LARGE SCALE GENOMIC DNA]</scope>
    <source>
        <strain evidence="2">Ysfricsl-2016a</strain>
        <tissue evidence="2">Blood</tissue>
    </source>
</reference>
<dbReference type="Proteomes" id="UP000438429">
    <property type="component" value="Unassembled WGS sequence"/>
</dbReference>
<sequence length="81" mass="9250">MRRNSTNKSGPRSRSGGAAPPRTSLQTLCCLLNQRHETPEFHRFRSFKIKPRNQLSGQTCHRSRSVKGVYCAMMTEEVVKD</sequence>
<proteinExistence type="predicted"/>
<comment type="caution">
    <text evidence="2">The sequence shown here is derived from an EMBL/GenBank/DDBJ whole genome shotgun (WGS) entry which is preliminary data.</text>
</comment>
<evidence type="ECO:0000313" key="3">
    <source>
        <dbReference type="Proteomes" id="UP000438429"/>
    </source>
</evidence>
<accession>A0A6A4T2Y9</accession>
<protein>
    <submittedName>
        <fullName evidence="2">Uncharacterized protein</fullName>
    </submittedName>
</protein>
<feature type="compositionally biased region" description="Polar residues" evidence="1">
    <location>
        <begin position="1"/>
        <end position="12"/>
    </location>
</feature>